<organism evidence="2 3">
    <name type="scientific">Trichomalopsis sarcophagae</name>
    <dbReference type="NCBI Taxonomy" id="543379"/>
    <lineage>
        <taxon>Eukaryota</taxon>
        <taxon>Metazoa</taxon>
        <taxon>Ecdysozoa</taxon>
        <taxon>Arthropoda</taxon>
        <taxon>Hexapoda</taxon>
        <taxon>Insecta</taxon>
        <taxon>Pterygota</taxon>
        <taxon>Neoptera</taxon>
        <taxon>Endopterygota</taxon>
        <taxon>Hymenoptera</taxon>
        <taxon>Apocrita</taxon>
        <taxon>Proctotrupomorpha</taxon>
        <taxon>Chalcidoidea</taxon>
        <taxon>Pteromalidae</taxon>
        <taxon>Pteromalinae</taxon>
        <taxon>Trichomalopsis</taxon>
    </lineage>
</organism>
<evidence type="ECO:0008006" key="4">
    <source>
        <dbReference type="Google" id="ProtNLM"/>
    </source>
</evidence>
<keyword evidence="1" id="KW-0732">Signal</keyword>
<feature type="signal peptide" evidence="1">
    <location>
        <begin position="1"/>
        <end position="22"/>
    </location>
</feature>
<feature type="chain" id="PRO_5013008737" description="Secreted protein" evidence="1">
    <location>
        <begin position="23"/>
        <end position="70"/>
    </location>
</feature>
<dbReference type="Proteomes" id="UP000215335">
    <property type="component" value="Unassembled WGS sequence"/>
</dbReference>
<reference evidence="2 3" key="1">
    <citation type="journal article" date="2017" name="Curr. Biol.">
        <title>The Evolution of Venom by Co-option of Single-Copy Genes.</title>
        <authorList>
            <person name="Martinson E.O."/>
            <person name="Mrinalini"/>
            <person name="Kelkar Y.D."/>
            <person name="Chang C.H."/>
            <person name="Werren J.H."/>
        </authorList>
    </citation>
    <scope>NUCLEOTIDE SEQUENCE [LARGE SCALE GENOMIC DNA]</scope>
    <source>
        <strain evidence="2 3">Alberta</strain>
        <tissue evidence="2">Whole body</tissue>
    </source>
</reference>
<evidence type="ECO:0000256" key="1">
    <source>
        <dbReference type="SAM" id="SignalP"/>
    </source>
</evidence>
<sequence>MKGPHPSLFVLCTLLLIVLVTGEGNESSEENNFHEDTPRVKIKVFRGEFKEENGETYAPWGFWIKQPSQK</sequence>
<dbReference type="EMBL" id="NNAY01001394">
    <property type="protein sequence ID" value="OXU24129.1"/>
    <property type="molecule type" value="Genomic_DNA"/>
</dbReference>
<gene>
    <name evidence="2" type="ORF">TSAR_013105</name>
</gene>
<keyword evidence="3" id="KW-1185">Reference proteome</keyword>
<accession>A0A232F0P6</accession>
<evidence type="ECO:0000313" key="2">
    <source>
        <dbReference type="EMBL" id="OXU24129.1"/>
    </source>
</evidence>
<protein>
    <recommendedName>
        <fullName evidence="4">Secreted protein</fullName>
    </recommendedName>
</protein>
<dbReference type="AlphaFoldDB" id="A0A232F0P6"/>
<name>A0A232F0P6_9HYME</name>
<proteinExistence type="predicted"/>
<evidence type="ECO:0000313" key="3">
    <source>
        <dbReference type="Proteomes" id="UP000215335"/>
    </source>
</evidence>
<comment type="caution">
    <text evidence="2">The sequence shown here is derived from an EMBL/GenBank/DDBJ whole genome shotgun (WGS) entry which is preliminary data.</text>
</comment>